<reference evidence="1 2" key="1">
    <citation type="journal article" date="2019" name="Commun. Biol.">
        <title>The bagworm genome reveals a unique fibroin gene that provides high tensile strength.</title>
        <authorList>
            <person name="Kono N."/>
            <person name="Nakamura H."/>
            <person name="Ohtoshi R."/>
            <person name="Tomita M."/>
            <person name="Numata K."/>
            <person name="Arakawa K."/>
        </authorList>
    </citation>
    <scope>NUCLEOTIDE SEQUENCE [LARGE SCALE GENOMIC DNA]</scope>
</reference>
<keyword evidence="2" id="KW-1185">Reference proteome</keyword>
<proteinExistence type="predicted"/>
<organism evidence="1 2">
    <name type="scientific">Eumeta variegata</name>
    <name type="common">Bagworm moth</name>
    <name type="synonym">Eumeta japonica</name>
    <dbReference type="NCBI Taxonomy" id="151549"/>
    <lineage>
        <taxon>Eukaryota</taxon>
        <taxon>Metazoa</taxon>
        <taxon>Ecdysozoa</taxon>
        <taxon>Arthropoda</taxon>
        <taxon>Hexapoda</taxon>
        <taxon>Insecta</taxon>
        <taxon>Pterygota</taxon>
        <taxon>Neoptera</taxon>
        <taxon>Endopterygota</taxon>
        <taxon>Lepidoptera</taxon>
        <taxon>Glossata</taxon>
        <taxon>Ditrysia</taxon>
        <taxon>Tineoidea</taxon>
        <taxon>Psychidae</taxon>
        <taxon>Oiketicinae</taxon>
        <taxon>Eumeta</taxon>
    </lineage>
</organism>
<dbReference type="OrthoDB" id="4327074at2759"/>
<dbReference type="EMBL" id="BGZK01000474">
    <property type="protein sequence ID" value="GBP45942.1"/>
    <property type="molecule type" value="Genomic_DNA"/>
</dbReference>
<accession>A0A4C1W5X3</accession>
<evidence type="ECO:0000313" key="1">
    <source>
        <dbReference type="EMBL" id="GBP45942.1"/>
    </source>
</evidence>
<dbReference type="Proteomes" id="UP000299102">
    <property type="component" value="Unassembled WGS sequence"/>
</dbReference>
<protein>
    <submittedName>
        <fullName evidence="1">Uncharacterized protein</fullName>
    </submittedName>
</protein>
<comment type="caution">
    <text evidence="1">The sequence shown here is derived from an EMBL/GenBank/DDBJ whole genome shotgun (WGS) entry which is preliminary data.</text>
</comment>
<name>A0A4C1W5X3_EUMVA</name>
<evidence type="ECO:0000313" key="2">
    <source>
        <dbReference type="Proteomes" id="UP000299102"/>
    </source>
</evidence>
<dbReference type="AlphaFoldDB" id="A0A4C1W5X3"/>
<sequence>MPRKRVRKTQRSQSDLSNYAAAYEDVKQGTSLHVAPERHGCKGKTMDDQIKIVTTVPSLPYPKSGRA</sequence>
<gene>
    <name evidence="1" type="ORF">EVAR_41244_1</name>
</gene>